<dbReference type="InterPro" id="IPR002219">
    <property type="entry name" value="PKC_DAG/PE"/>
</dbReference>
<dbReference type="RefSeq" id="XP_013780716.1">
    <property type="nucleotide sequence ID" value="XM_013925262.2"/>
</dbReference>
<feature type="domain" description="SAM" evidence="7">
    <location>
        <begin position="99"/>
        <end position="162"/>
    </location>
</feature>
<feature type="domain" description="SH2" evidence="5">
    <location>
        <begin position="520"/>
        <end position="615"/>
    </location>
</feature>
<dbReference type="Gene3D" id="1.10.555.10">
    <property type="entry name" value="Rho GTPase activation protein"/>
    <property type="match status" value="1"/>
</dbReference>
<dbReference type="SMART" id="SM00252">
    <property type="entry name" value="SH2"/>
    <property type="match status" value="2"/>
</dbReference>
<dbReference type="SMART" id="SM00324">
    <property type="entry name" value="RhoGAP"/>
    <property type="match status" value="1"/>
</dbReference>
<evidence type="ECO:0000259" key="8">
    <source>
        <dbReference type="PROSITE" id="PS50238"/>
    </source>
</evidence>
<dbReference type="InterPro" id="IPR001660">
    <property type="entry name" value="SAM"/>
</dbReference>
<evidence type="ECO:0000259" key="7">
    <source>
        <dbReference type="PROSITE" id="PS50105"/>
    </source>
</evidence>
<keyword evidence="3" id="KW-0862">Zinc</keyword>
<keyword evidence="9" id="KW-1185">Reference proteome</keyword>
<dbReference type="PROSITE" id="PS50001">
    <property type="entry name" value="SH2"/>
    <property type="match status" value="2"/>
</dbReference>
<dbReference type="Gene3D" id="1.10.150.50">
    <property type="entry name" value="Transcription Factor, Ets-1"/>
    <property type="match status" value="1"/>
</dbReference>
<dbReference type="Gene3D" id="3.30.505.10">
    <property type="entry name" value="SH2 domain"/>
    <property type="match status" value="2"/>
</dbReference>
<dbReference type="SMART" id="SM00109">
    <property type="entry name" value="C1"/>
    <property type="match status" value="2"/>
</dbReference>
<dbReference type="PANTHER" id="PTHR46075">
    <property type="entry name" value="CHIMERIN FAMILY MEMBER"/>
    <property type="match status" value="1"/>
</dbReference>
<feature type="domain" description="Phorbol-ester/DAG-type" evidence="6">
    <location>
        <begin position="190"/>
        <end position="240"/>
    </location>
</feature>
<dbReference type="InterPro" id="IPR000980">
    <property type="entry name" value="SH2"/>
</dbReference>
<dbReference type="InterPro" id="IPR046349">
    <property type="entry name" value="C1-like_sf"/>
</dbReference>
<dbReference type="SUPFAM" id="SSF55550">
    <property type="entry name" value="SH2 domain"/>
    <property type="match status" value="2"/>
</dbReference>
<organism evidence="9 10">
    <name type="scientific">Limulus polyphemus</name>
    <name type="common">Atlantic horseshoe crab</name>
    <dbReference type="NCBI Taxonomy" id="6850"/>
    <lineage>
        <taxon>Eukaryota</taxon>
        <taxon>Metazoa</taxon>
        <taxon>Ecdysozoa</taxon>
        <taxon>Arthropoda</taxon>
        <taxon>Chelicerata</taxon>
        <taxon>Merostomata</taxon>
        <taxon>Xiphosura</taxon>
        <taxon>Limulidae</taxon>
        <taxon>Limulus</taxon>
    </lineage>
</organism>
<dbReference type="Gene3D" id="1.10.287.1490">
    <property type="match status" value="1"/>
</dbReference>
<name>A0ABM1BF40_LIMPO</name>
<dbReference type="PROSITE" id="PS00479">
    <property type="entry name" value="ZF_DAG_PE_1"/>
    <property type="match status" value="2"/>
</dbReference>
<evidence type="ECO:0000313" key="9">
    <source>
        <dbReference type="Proteomes" id="UP000694941"/>
    </source>
</evidence>
<dbReference type="InterPro" id="IPR032498">
    <property type="entry name" value="PI3K_P85_iSH2"/>
</dbReference>
<dbReference type="CDD" id="cd09942">
    <property type="entry name" value="SH2_nSH2_p85_like"/>
    <property type="match status" value="1"/>
</dbReference>
<dbReference type="InterPro" id="IPR008936">
    <property type="entry name" value="Rho_GTPase_activation_prot"/>
</dbReference>
<dbReference type="PRINTS" id="PR00678">
    <property type="entry name" value="PI3KINASEP85"/>
</dbReference>
<dbReference type="Pfam" id="PF00017">
    <property type="entry name" value="SH2"/>
    <property type="match status" value="2"/>
</dbReference>
<keyword evidence="1" id="KW-0343">GTPase activation</keyword>
<dbReference type="Pfam" id="PF16454">
    <property type="entry name" value="PI3K_P85_iSH2"/>
    <property type="match status" value="1"/>
</dbReference>
<dbReference type="InterPro" id="IPR035022">
    <property type="entry name" value="PI3kinase_P85_nSH2"/>
</dbReference>
<dbReference type="PANTHER" id="PTHR46075:SF5">
    <property type="entry name" value="PHOSPHATIDYLINOSITOL 3-KINASE REGULATORY SUBUNIT ALPHA"/>
    <property type="match status" value="1"/>
</dbReference>
<dbReference type="SUPFAM" id="SSF47769">
    <property type="entry name" value="SAM/Pointed domain"/>
    <property type="match status" value="1"/>
</dbReference>
<dbReference type="SUPFAM" id="SSF57889">
    <property type="entry name" value="Cysteine-rich domain"/>
    <property type="match status" value="2"/>
</dbReference>
<proteinExistence type="predicted"/>
<dbReference type="PROSITE" id="PS50238">
    <property type="entry name" value="RHOGAP"/>
    <property type="match status" value="1"/>
</dbReference>
<dbReference type="PROSITE" id="PS50105">
    <property type="entry name" value="SAM_DOMAIN"/>
    <property type="match status" value="1"/>
</dbReference>
<dbReference type="Pfam" id="PF00620">
    <property type="entry name" value="RhoGAP"/>
    <property type="match status" value="1"/>
</dbReference>
<dbReference type="PROSITE" id="PS50081">
    <property type="entry name" value="ZF_DAG_PE_2"/>
    <property type="match status" value="2"/>
</dbReference>
<dbReference type="SUPFAM" id="SSF48350">
    <property type="entry name" value="GTPase activation domain, GAP"/>
    <property type="match status" value="1"/>
</dbReference>
<dbReference type="PRINTS" id="PR00401">
    <property type="entry name" value="SH2DOMAIN"/>
</dbReference>
<reference evidence="10" key="1">
    <citation type="submission" date="2025-08" db="UniProtKB">
        <authorList>
            <consortium name="RefSeq"/>
        </authorList>
    </citation>
    <scope>IDENTIFICATION</scope>
    <source>
        <tissue evidence="10">Muscle</tissue>
    </source>
</reference>
<dbReference type="SMART" id="SM00454">
    <property type="entry name" value="SAM"/>
    <property type="match status" value="1"/>
</dbReference>
<feature type="domain" description="SH2" evidence="5">
    <location>
        <begin position="810"/>
        <end position="903"/>
    </location>
</feature>
<dbReference type="CDD" id="cd20830">
    <property type="entry name" value="C1_PIK3R-like_rpt2"/>
    <property type="match status" value="1"/>
</dbReference>
<dbReference type="InterPro" id="IPR013761">
    <property type="entry name" value="SAM/pointed_sf"/>
</dbReference>
<dbReference type="CDD" id="cd12923">
    <property type="entry name" value="iSH2_PI3K_IA_R"/>
    <property type="match status" value="1"/>
</dbReference>
<keyword evidence="2" id="KW-0479">Metal-binding</keyword>
<evidence type="ECO:0000256" key="3">
    <source>
        <dbReference type="ARBA" id="ARBA00022833"/>
    </source>
</evidence>
<dbReference type="Proteomes" id="UP000694941">
    <property type="component" value="Unplaced"/>
</dbReference>
<gene>
    <name evidence="10" type="primary">LOC106465064</name>
</gene>
<evidence type="ECO:0000259" key="6">
    <source>
        <dbReference type="PROSITE" id="PS50081"/>
    </source>
</evidence>
<evidence type="ECO:0000313" key="10">
    <source>
        <dbReference type="RefSeq" id="XP_013780716.1"/>
    </source>
</evidence>
<keyword evidence="4" id="KW-0727">SH2 domain</keyword>
<sequence length="916" mass="104309">MAGNDCDPDYIETSCLPPVTLRYWTSQHQLMEISFLTPVLCKHCEDYIWGTGKVGMKCEGCHSCFHNMCVSHAGSHSCRRVQEPLPPVTMDKEVPVTQWSTANVVEWMAALNLYHYAELFKFKNIKGSDLFSLDKEKLLNMGIKDEFHQKAILVCIEELCRAKKELGSVEETPNLSDTFCNRNDESPQGSHQLLQESFSTLLQCHKCHAYLRGIVHQGLVCQECGLVCHKTCAATGLPPCQGTGKQKKHLSFQKSNVFGQDLSASFDAAELPAPKVVLLCLQEIEAQGQQNKSIDLYKIFMSSALPETVNEVKQKLNKDTDSVDLQHYELNCIAGALKKYLRELPNPVIPVETYETFLEASKIGNDDQCAVCLSQLVQQLPVHHRLTLHTLMSCFCRLCQLQHMRGIKDSPTVLVKVMCHILLRPPWEHIIKIVHNTEAHMRTVELLLLKCDWGEKMPVFDLAPALPPRRSSLVPSHSLSEALTVGSSNNGGSVGDGSEMNLDTSVRSAEGPITLEEAEWYWGEITREEVNEKLKDTPDGTFLVRDASNKGSGEYTLTLRKGGSNKLIKIYQKSGKYGFSEPLKFNSVMELINYYRSVPLSQYNRTLDLKLLYPLSRFQQAEDEEENSVDLEIVAQKLMEVNKEYLHKTKQYDQFYEDYNKTLQEIQLQRQALDAFNETVAVFEEQIELHAEHQKEAMQHEMTSLAENFVLLKKRLRTIQESKTQLENDLKHLAAYNRTLDREMNSLKPEIIQLYKQREQYQTWLLSKGLKKERIDKLLQDSSADAKDLSRDSAFVQDYDNLLHHDESTWFVSECSRQQAENLLSGKLNGTFLIRNSRTGQFALSIVADGKIGHCLIHKTEKGYGFAEPYNIHPTLKSLVLHYAQTSLEEHNDSLRTTLAHPAFAHQSDHYVRFSK</sequence>
<feature type="domain" description="Phorbol-ester/DAG-type" evidence="6">
    <location>
        <begin position="27"/>
        <end position="78"/>
    </location>
</feature>
<evidence type="ECO:0000256" key="4">
    <source>
        <dbReference type="PROSITE-ProRule" id="PRU00191"/>
    </source>
</evidence>
<dbReference type="CDD" id="cd20829">
    <property type="entry name" value="C1_PIK3R-like_rpt1"/>
    <property type="match status" value="1"/>
</dbReference>
<accession>A0ABM1BF40</accession>
<feature type="domain" description="Rho-GAP" evidence="8">
    <location>
        <begin position="260"/>
        <end position="455"/>
    </location>
</feature>
<dbReference type="InterPro" id="IPR036860">
    <property type="entry name" value="SH2_dom_sf"/>
</dbReference>
<evidence type="ECO:0000256" key="1">
    <source>
        <dbReference type="ARBA" id="ARBA00022468"/>
    </source>
</evidence>
<dbReference type="Gene3D" id="3.30.60.20">
    <property type="match status" value="2"/>
</dbReference>
<dbReference type="InterPro" id="IPR051854">
    <property type="entry name" value="Rho-type_GAP"/>
</dbReference>
<dbReference type="Pfam" id="PF00130">
    <property type="entry name" value="C1_1"/>
    <property type="match status" value="1"/>
</dbReference>
<dbReference type="CDD" id="cd00159">
    <property type="entry name" value="RhoGAP"/>
    <property type="match status" value="1"/>
</dbReference>
<dbReference type="Pfam" id="PF07647">
    <property type="entry name" value="SAM_2"/>
    <property type="match status" value="1"/>
</dbReference>
<protein>
    <submittedName>
        <fullName evidence="10">Phosphatidylinositol 3-kinase regulatory subunit alpha-like isoform X2</fullName>
    </submittedName>
</protein>
<dbReference type="GeneID" id="106465064"/>
<dbReference type="InterPro" id="IPR000198">
    <property type="entry name" value="RhoGAP_dom"/>
</dbReference>
<evidence type="ECO:0000256" key="2">
    <source>
        <dbReference type="ARBA" id="ARBA00022723"/>
    </source>
</evidence>
<evidence type="ECO:0000259" key="5">
    <source>
        <dbReference type="PROSITE" id="PS50001"/>
    </source>
</evidence>